<dbReference type="AlphaFoldDB" id="A0A4D7BBX7"/>
<organism evidence="1 2">
    <name type="scientific">Phreatobacter stygius</name>
    <dbReference type="NCBI Taxonomy" id="1940610"/>
    <lineage>
        <taxon>Bacteria</taxon>
        <taxon>Pseudomonadati</taxon>
        <taxon>Pseudomonadota</taxon>
        <taxon>Alphaproteobacteria</taxon>
        <taxon>Hyphomicrobiales</taxon>
        <taxon>Phreatobacteraceae</taxon>
        <taxon>Phreatobacter</taxon>
    </lineage>
</organism>
<dbReference type="SMART" id="SM00671">
    <property type="entry name" value="SEL1"/>
    <property type="match status" value="6"/>
</dbReference>
<keyword evidence="2" id="KW-1185">Reference proteome</keyword>
<evidence type="ECO:0000313" key="1">
    <source>
        <dbReference type="EMBL" id="QCI68270.1"/>
    </source>
</evidence>
<name>A0A4D7BBX7_9HYPH</name>
<dbReference type="Pfam" id="PF08238">
    <property type="entry name" value="Sel1"/>
    <property type="match status" value="6"/>
</dbReference>
<dbReference type="PANTHER" id="PTHR11102">
    <property type="entry name" value="SEL-1-LIKE PROTEIN"/>
    <property type="match status" value="1"/>
</dbReference>
<sequence length="269" mass="28733">MSRSIGSRIKSLFSSGKPAPAAAPPEDVRLGAEAGDAEAQNALGRWYADNTAETAVAGAWFMRAAEQGFVRAKHNLGVLALQAGQREPAAEWFLTAAKEGWTPSLAAIGAMFEGEGNLRGALKFFEMAAEQGHADAQDALGRLLLADDDPELYEAARAWSEKAADQGHSSAQTRLGTIYHEGLGVTRDPERSASWFLSAARQGHPGAQGMIGVALHLGIGIAADRVESAFWLSRSKAQGNEIGRVYLPEVEAELTAEDRRALEARLRQP</sequence>
<dbReference type="SUPFAM" id="SSF81901">
    <property type="entry name" value="HCP-like"/>
    <property type="match status" value="1"/>
</dbReference>
<accession>A0A4D7BBX7</accession>
<dbReference type="PANTHER" id="PTHR11102:SF160">
    <property type="entry name" value="ERAD-ASSOCIATED E3 UBIQUITIN-PROTEIN LIGASE COMPONENT HRD3"/>
    <property type="match status" value="1"/>
</dbReference>
<reference evidence="1 2" key="1">
    <citation type="submission" date="2019-04" db="EMBL/GenBank/DDBJ databases">
        <title>Phreatobacter aquaticus sp. nov.</title>
        <authorList>
            <person name="Choi A."/>
        </authorList>
    </citation>
    <scope>NUCLEOTIDE SEQUENCE [LARGE SCALE GENOMIC DNA]</scope>
    <source>
        <strain evidence="1 2">KCTC 52518</strain>
    </source>
</reference>
<dbReference type="InterPro" id="IPR006597">
    <property type="entry name" value="Sel1-like"/>
</dbReference>
<proteinExistence type="predicted"/>
<dbReference type="RefSeq" id="WP_136963689.1">
    <property type="nucleotide sequence ID" value="NZ_CP039690.1"/>
</dbReference>
<dbReference type="EMBL" id="CP039690">
    <property type="protein sequence ID" value="QCI68270.1"/>
    <property type="molecule type" value="Genomic_DNA"/>
</dbReference>
<dbReference type="OrthoDB" id="8235393at2"/>
<gene>
    <name evidence="1" type="ORF">E8M01_31025</name>
</gene>
<protein>
    <submittedName>
        <fullName evidence="1">Sel1 repeat family protein</fullName>
    </submittedName>
</protein>
<dbReference type="KEGG" id="pstg:E8M01_31025"/>
<evidence type="ECO:0000313" key="2">
    <source>
        <dbReference type="Proteomes" id="UP000298781"/>
    </source>
</evidence>
<dbReference type="Proteomes" id="UP000298781">
    <property type="component" value="Chromosome"/>
</dbReference>
<dbReference type="Gene3D" id="1.25.40.10">
    <property type="entry name" value="Tetratricopeptide repeat domain"/>
    <property type="match status" value="2"/>
</dbReference>
<dbReference type="InterPro" id="IPR011990">
    <property type="entry name" value="TPR-like_helical_dom_sf"/>
</dbReference>
<dbReference type="InterPro" id="IPR050767">
    <property type="entry name" value="Sel1_AlgK"/>
</dbReference>